<protein>
    <submittedName>
        <fullName evidence="1">Uncharacterized protein</fullName>
    </submittedName>
</protein>
<gene>
    <name evidence="1" type="ORF">GOODEAATRI_003049</name>
</gene>
<keyword evidence="2" id="KW-1185">Reference proteome</keyword>
<dbReference type="Proteomes" id="UP001476798">
    <property type="component" value="Unassembled WGS sequence"/>
</dbReference>
<evidence type="ECO:0000313" key="1">
    <source>
        <dbReference type="EMBL" id="MEQ2173978.1"/>
    </source>
</evidence>
<organism evidence="1 2">
    <name type="scientific">Goodea atripinnis</name>
    <dbReference type="NCBI Taxonomy" id="208336"/>
    <lineage>
        <taxon>Eukaryota</taxon>
        <taxon>Metazoa</taxon>
        <taxon>Chordata</taxon>
        <taxon>Craniata</taxon>
        <taxon>Vertebrata</taxon>
        <taxon>Euteleostomi</taxon>
        <taxon>Actinopterygii</taxon>
        <taxon>Neopterygii</taxon>
        <taxon>Teleostei</taxon>
        <taxon>Neoteleostei</taxon>
        <taxon>Acanthomorphata</taxon>
        <taxon>Ovalentaria</taxon>
        <taxon>Atherinomorphae</taxon>
        <taxon>Cyprinodontiformes</taxon>
        <taxon>Goodeidae</taxon>
        <taxon>Goodea</taxon>
    </lineage>
</organism>
<proteinExistence type="predicted"/>
<name>A0ABV0NRE2_9TELE</name>
<accession>A0ABV0NRE2</accession>
<evidence type="ECO:0000313" key="2">
    <source>
        <dbReference type="Proteomes" id="UP001476798"/>
    </source>
</evidence>
<reference evidence="1 2" key="1">
    <citation type="submission" date="2021-06" db="EMBL/GenBank/DDBJ databases">
        <authorList>
            <person name="Palmer J.M."/>
        </authorList>
    </citation>
    <scope>NUCLEOTIDE SEQUENCE [LARGE SCALE GENOMIC DNA]</scope>
    <source>
        <strain evidence="1 2">GA_2019</strain>
        <tissue evidence="1">Muscle</tissue>
    </source>
</reference>
<sequence>MTARNLLFCSMLESTQFLDGGPPRVKATVTQCSVRPVGCQTIVQGITSGPRQTDRQTDEILDSRVVVLCGPQLQHQCLFSDLTCSTVKKYLPPSRDFFSFFFLFCHLNLLKH</sequence>
<comment type="caution">
    <text evidence="1">The sequence shown here is derived from an EMBL/GenBank/DDBJ whole genome shotgun (WGS) entry which is preliminary data.</text>
</comment>
<dbReference type="EMBL" id="JAHRIO010050089">
    <property type="protein sequence ID" value="MEQ2173978.1"/>
    <property type="molecule type" value="Genomic_DNA"/>
</dbReference>